<dbReference type="InterPro" id="IPR003346">
    <property type="entry name" value="Transposase_20"/>
</dbReference>
<evidence type="ECO:0000313" key="3">
    <source>
        <dbReference type="Proteomes" id="UP000515220"/>
    </source>
</evidence>
<dbReference type="PANTHER" id="PTHR33055:SF3">
    <property type="entry name" value="PUTATIVE TRANSPOSASE FOR IS117-RELATED"/>
    <property type="match status" value="1"/>
</dbReference>
<dbReference type="Pfam" id="PF02371">
    <property type="entry name" value="Transposase_20"/>
    <property type="match status" value="1"/>
</dbReference>
<dbReference type="InterPro" id="IPR047650">
    <property type="entry name" value="Transpos_IS110"/>
</dbReference>
<geneLocation type="plasmid" evidence="2 3">
    <name>pAAJCM20276_1</name>
</geneLocation>
<protein>
    <recommendedName>
        <fullName evidence="1">Transposase IS116/IS110/IS902 C-terminal domain-containing protein</fullName>
    </recommendedName>
</protein>
<proteinExistence type="predicted"/>
<reference evidence="2 3" key="1">
    <citation type="submission" date="2020-07" db="EMBL/GenBank/DDBJ databases">
        <title>Complete Genome Sequence of an acetic acid bacterium, Acetobacter aceti JCM20276.</title>
        <authorList>
            <person name="Hirose Y."/>
            <person name="Mihara H."/>
        </authorList>
    </citation>
    <scope>NUCLEOTIDE SEQUENCE [LARGE SCALE GENOMIC DNA]</scope>
    <source>
        <strain evidence="2 3">JCM20276</strain>
        <plasmid evidence="2 3">pAAJCM20276_1</plasmid>
    </source>
</reference>
<name>A0A6S6PQP2_ACEAC</name>
<evidence type="ECO:0000313" key="2">
    <source>
        <dbReference type="EMBL" id="BCI68925.1"/>
    </source>
</evidence>
<evidence type="ECO:0000259" key="1">
    <source>
        <dbReference type="Pfam" id="PF02371"/>
    </source>
</evidence>
<dbReference type="EMBL" id="AP023327">
    <property type="protein sequence ID" value="BCI68925.1"/>
    <property type="molecule type" value="Genomic_DNA"/>
</dbReference>
<dbReference type="Proteomes" id="UP000515220">
    <property type="component" value="Plasmid pAAJCM20276_1"/>
</dbReference>
<gene>
    <name evidence="2" type="ORF">AAJCM20276_35490</name>
</gene>
<accession>A0A6S6PQP2</accession>
<dbReference type="GO" id="GO:0003677">
    <property type="term" value="F:DNA binding"/>
    <property type="evidence" value="ECO:0007669"/>
    <property type="project" value="InterPro"/>
</dbReference>
<feature type="domain" description="Transposase IS116/IS110/IS902 C-terminal" evidence="1">
    <location>
        <begin position="19"/>
        <end position="74"/>
    </location>
</feature>
<sequence length="95" mass="10326">MDAMLVEALPRWSLAPIVRALQALRGVGPIVAITLAAEIGDLSRFETPKQLMGWLGLVPSEASSGTRTRTGRLHLGYRSPHATDLTRFPPLGHRT</sequence>
<dbReference type="PANTHER" id="PTHR33055">
    <property type="entry name" value="TRANSPOSASE FOR INSERTION SEQUENCE ELEMENT IS1111A"/>
    <property type="match status" value="1"/>
</dbReference>
<dbReference type="GO" id="GO:0006313">
    <property type="term" value="P:DNA transposition"/>
    <property type="evidence" value="ECO:0007669"/>
    <property type="project" value="InterPro"/>
</dbReference>
<dbReference type="GO" id="GO:0004803">
    <property type="term" value="F:transposase activity"/>
    <property type="evidence" value="ECO:0007669"/>
    <property type="project" value="InterPro"/>
</dbReference>
<dbReference type="AlphaFoldDB" id="A0A6S6PQP2"/>
<organism evidence="2 3">
    <name type="scientific">Acetobacter aceti</name>
    <dbReference type="NCBI Taxonomy" id="435"/>
    <lineage>
        <taxon>Bacteria</taxon>
        <taxon>Pseudomonadati</taxon>
        <taxon>Pseudomonadota</taxon>
        <taxon>Alphaproteobacteria</taxon>
        <taxon>Acetobacterales</taxon>
        <taxon>Acetobacteraceae</taxon>
        <taxon>Acetobacter</taxon>
        <taxon>Acetobacter subgen. Acetobacter</taxon>
    </lineage>
</organism>
<keyword evidence="2" id="KW-0614">Plasmid</keyword>